<organism evidence="3 4">
    <name type="scientific">Dokdonia pacifica</name>
    <dbReference type="NCBI Taxonomy" id="1627892"/>
    <lineage>
        <taxon>Bacteria</taxon>
        <taxon>Pseudomonadati</taxon>
        <taxon>Bacteroidota</taxon>
        <taxon>Flavobacteriia</taxon>
        <taxon>Flavobacteriales</taxon>
        <taxon>Flavobacteriaceae</taxon>
        <taxon>Dokdonia</taxon>
    </lineage>
</organism>
<dbReference type="PANTHER" id="PTHR43081:SF1">
    <property type="entry name" value="ADENYLATE CYCLASE, TERMINAL-DIFFERENTIATION SPECIFIC"/>
    <property type="match status" value="1"/>
</dbReference>
<feature type="transmembrane region" description="Helical" evidence="1">
    <location>
        <begin position="16"/>
        <end position="36"/>
    </location>
</feature>
<dbReference type="CDD" id="cd07302">
    <property type="entry name" value="CHD"/>
    <property type="match status" value="1"/>
</dbReference>
<dbReference type="GO" id="GO:0004016">
    <property type="term" value="F:adenylate cyclase activity"/>
    <property type="evidence" value="ECO:0007669"/>
    <property type="project" value="UniProtKB-ARBA"/>
</dbReference>
<keyword evidence="1" id="KW-0472">Membrane</keyword>
<feature type="domain" description="Guanylate cyclase" evidence="2">
    <location>
        <begin position="184"/>
        <end position="313"/>
    </location>
</feature>
<evidence type="ECO:0000259" key="2">
    <source>
        <dbReference type="PROSITE" id="PS50125"/>
    </source>
</evidence>
<feature type="transmembrane region" description="Helical" evidence="1">
    <location>
        <begin position="56"/>
        <end position="76"/>
    </location>
</feature>
<dbReference type="Proteomes" id="UP000198379">
    <property type="component" value="Unassembled WGS sequence"/>
</dbReference>
<sequence>MHKFSKEELWYYTKRAFWVLFAWVLISNSLFLYEYLTLVENNALTSEYDFTISFRTNLLVSVIAGLIGGTLTLNFMERSLRKYAFGKALVVIAITYLFVALLVSLIGSAYFYSDSFGKPFHSQEVIDALKLFFESWLFIKNIIIWLFIVLGTVIIFMVNDKYGPGVFPDYLKGKYFSPKRERRIFMFADIRNATGIAEALGEEKYFHFLKDFFEDIASPIQQSQGEVYQYVGDEVVVTWKMKNGLKRGNALRCFYKMRDAIKKRETYYTKTYGYLPIFKVGLHYGAVMVGELGKIKRDIAFSGDVLNTTARIQAKCNENQVNILVSNDFANIVYQLPEGLEKETIGSVQLRGKAEEITLVTYREI</sequence>
<keyword evidence="1" id="KW-0812">Transmembrane</keyword>
<feature type="transmembrane region" description="Helical" evidence="1">
    <location>
        <begin position="137"/>
        <end position="158"/>
    </location>
</feature>
<dbReference type="EMBL" id="FZNY01000008">
    <property type="protein sequence ID" value="SNS20232.1"/>
    <property type="molecule type" value="Genomic_DNA"/>
</dbReference>
<gene>
    <name evidence="3" type="ORF">SAMN06265376_10834</name>
</gene>
<dbReference type="SUPFAM" id="SSF55073">
    <property type="entry name" value="Nucleotide cyclase"/>
    <property type="match status" value="1"/>
</dbReference>
<evidence type="ECO:0000256" key="1">
    <source>
        <dbReference type="SAM" id="Phobius"/>
    </source>
</evidence>
<evidence type="ECO:0000313" key="4">
    <source>
        <dbReference type="Proteomes" id="UP000198379"/>
    </source>
</evidence>
<dbReference type="InterPro" id="IPR050697">
    <property type="entry name" value="Adenylyl/Guanylyl_Cyclase_3/4"/>
</dbReference>
<keyword evidence="4" id="KW-1185">Reference proteome</keyword>
<reference evidence="3 4" key="1">
    <citation type="submission" date="2017-06" db="EMBL/GenBank/DDBJ databases">
        <authorList>
            <person name="Kim H.J."/>
            <person name="Triplett B.A."/>
        </authorList>
    </citation>
    <scope>NUCLEOTIDE SEQUENCE [LARGE SCALE GENOMIC DNA]</scope>
    <source>
        <strain evidence="3 4">DSM 25597</strain>
    </source>
</reference>
<dbReference type="Pfam" id="PF00211">
    <property type="entry name" value="Guanylate_cyc"/>
    <property type="match status" value="1"/>
</dbReference>
<dbReference type="RefSeq" id="WP_089373330.1">
    <property type="nucleotide sequence ID" value="NZ_BMEP01000009.1"/>
</dbReference>
<evidence type="ECO:0000313" key="3">
    <source>
        <dbReference type="EMBL" id="SNS20232.1"/>
    </source>
</evidence>
<dbReference type="GO" id="GO:0035556">
    <property type="term" value="P:intracellular signal transduction"/>
    <property type="evidence" value="ECO:0007669"/>
    <property type="project" value="InterPro"/>
</dbReference>
<dbReference type="AlphaFoldDB" id="A0A239CK11"/>
<dbReference type="InterPro" id="IPR001054">
    <property type="entry name" value="A/G_cyclase"/>
</dbReference>
<accession>A0A239CK11</accession>
<dbReference type="OrthoDB" id="9768499at2"/>
<name>A0A239CK11_9FLAO</name>
<dbReference type="InterPro" id="IPR029787">
    <property type="entry name" value="Nucleotide_cyclase"/>
</dbReference>
<feature type="transmembrane region" description="Helical" evidence="1">
    <location>
        <begin position="88"/>
        <end position="112"/>
    </location>
</feature>
<dbReference type="PROSITE" id="PS50125">
    <property type="entry name" value="GUANYLATE_CYCLASE_2"/>
    <property type="match status" value="1"/>
</dbReference>
<protein>
    <submittedName>
        <fullName evidence="3">Adenylate cyclase</fullName>
    </submittedName>
</protein>
<keyword evidence="1" id="KW-1133">Transmembrane helix</keyword>
<dbReference type="GO" id="GO:0009190">
    <property type="term" value="P:cyclic nucleotide biosynthetic process"/>
    <property type="evidence" value="ECO:0007669"/>
    <property type="project" value="InterPro"/>
</dbReference>
<dbReference type="Gene3D" id="3.30.70.1230">
    <property type="entry name" value="Nucleotide cyclase"/>
    <property type="match status" value="1"/>
</dbReference>
<proteinExistence type="predicted"/>
<dbReference type="PANTHER" id="PTHR43081">
    <property type="entry name" value="ADENYLATE CYCLASE, TERMINAL-DIFFERENTIATION SPECIFIC-RELATED"/>
    <property type="match status" value="1"/>
</dbReference>